<feature type="signal peptide" evidence="3">
    <location>
        <begin position="1"/>
        <end position="20"/>
    </location>
</feature>
<feature type="chain" id="PRO_5008984998" description="UPF0319 protein JCM19231_5686" evidence="3">
    <location>
        <begin position="21"/>
        <end position="202"/>
    </location>
</feature>
<dbReference type="HAMAP" id="MF_00789">
    <property type="entry name" value="UPF0319"/>
    <property type="match status" value="1"/>
</dbReference>
<dbReference type="Proteomes" id="UP000031671">
    <property type="component" value="Unassembled WGS sequence"/>
</dbReference>
<gene>
    <name evidence="4" type="ORF">JCM19231_5686</name>
</gene>
<evidence type="ECO:0000313" key="5">
    <source>
        <dbReference type="Proteomes" id="UP000031671"/>
    </source>
</evidence>
<dbReference type="AlphaFoldDB" id="A0A0B8NZ87"/>
<dbReference type="EMBL" id="BBRZ01000022">
    <property type="protein sequence ID" value="GAM56049.1"/>
    <property type="molecule type" value="Genomic_DNA"/>
</dbReference>
<keyword evidence="5" id="KW-1185">Reference proteome</keyword>
<dbReference type="InterPro" id="IPR018635">
    <property type="entry name" value="UPF0319"/>
</dbReference>
<comment type="similarity">
    <text evidence="1 3">Belongs to the UPF0319 family.</text>
</comment>
<dbReference type="RefSeq" id="WP_261835021.1">
    <property type="nucleotide sequence ID" value="NZ_AP024881.1"/>
</dbReference>
<dbReference type="PANTHER" id="PTHR38108">
    <property type="entry name" value="UPF0319 PROTEIN YCCT"/>
    <property type="match status" value="1"/>
</dbReference>
<proteinExistence type="inferred from homology"/>
<comment type="caution">
    <text evidence="4">The sequence shown here is derived from an EMBL/GenBank/DDBJ whole genome shotgun (WGS) entry which is preliminary data.</text>
</comment>
<sequence length="202" mass="22792" precursor="true">MFKKSLIAMGLLLSATAVQAASQFDFQTEIEPQVVNGKAVNSSWFSDVDQLQLHPGATQLGFTVGQIVFEDGKRRKFNSRLMIMSFDVQDEQTYQLNYKKFRTIEEANKFNDDPTFELKTEDGKPVEFKLAVLDKNGMQGFRDYEAEITEFNKTTGVVLAGESATAVTVDASKVSLGIKQQFANMSREEQQAFMQWAMQNLK</sequence>
<dbReference type="Pfam" id="PF09829">
    <property type="entry name" value="DUF2057"/>
    <property type="match status" value="1"/>
</dbReference>
<name>A0A0B8NZ87_9VIBR</name>
<evidence type="ECO:0000313" key="4">
    <source>
        <dbReference type="EMBL" id="GAM56049.1"/>
    </source>
</evidence>
<reference evidence="4 5" key="1">
    <citation type="submission" date="2015-01" db="EMBL/GenBank/DDBJ databases">
        <title>Vibrio sp. C1 JCM 19231 whole genome shotgun sequence.</title>
        <authorList>
            <person name="Sawabe T."/>
            <person name="Meirelles P."/>
            <person name="Feng G."/>
            <person name="Sayaka M."/>
            <person name="Hattori M."/>
            <person name="Ohkuma M."/>
        </authorList>
    </citation>
    <scope>NUCLEOTIDE SEQUENCE [LARGE SCALE GENOMIC DNA]</scope>
    <source>
        <strain evidence="5">JCM 19231</strain>
    </source>
</reference>
<evidence type="ECO:0000256" key="3">
    <source>
        <dbReference type="HAMAP-Rule" id="MF_00789"/>
    </source>
</evidence>
<protein>
    <recommendedName>
        <fullName evidence="3">UPF0319 protein JCM19231_5686</fullName>
    </recommendedName>
</protein>
<organism evidence="4 5">
    <name type="scientific">Vibrio ishigakensis</name>
    <dbReference type="NCBI Taxonomy" id="1481914"/>
    <lineage>
        <taxon>Bacteria</taxon>
        <taxon>Pseudomonadati</taxon>
        <taxon>Pseudomonadota</taxon>
        <taxon>Gammaproteobacteria</taxon>
        <taxon>Vibrionales</taxon>
        <taxon>Vibrionaceae</taxon>
        <taxon>Vibrio</taxon>
    </lineage>
</organism>
<evidence type="ECO:0000256" key="2">
    <source>
        <dbReference type="ARBA" id="ARBA00022729"/>
    </source>
</evidence>
<dbReference type="PANTHER" id="PTHR38108:SF1">
    <property type="entry name" value="UPF0319 PROTEIN YCCT"/>
    <property type="match status" value="1"/>
</dbReference>
<evidence type="ECO:0000256" key="1">
    <source>
        <dbReference type="ARBA" id="ARBA00008490"/>
    </source>
</evidence>
<reference evidence="4 5" key="2">
    <citation type="submission" date="2015-01" db="EMBL/GenBank/DDBJ databases">
        <authorList>
            <consortium name="NBRP consortium"/>
            <person name="Sawabe T."/>
            <person name="Meirelles P."/>
            <person name="Feng G."/>
            <person name="Sayaka M."/>
            <person name="Hattori M."/>
            <person name="Ohkuma M."/>
        </authorList>
    </citation>
    <scope>NUCLEOTIDE SEQUENCE [LARGE SCALE GENOMIC DNA]</scope>
    <source>
        <strain evidence="5">JCM 19231</strain>
    </source>
</reference>
<accession>A0A0B8NZ87</accession>
<keyword evidence="2 3" id="KW-0732">Signal</keyword>